<reference evidence="3" key="1">
    <citation type="submission" date="2008-03" db="EMBL/GenBank/DDBJ databases">
        <title>Annotation of Ixodes scapularis.</title>
        <authorList>
            <consortium name="Ixodes scapularis Genome Project Consortium"/>
            <person name="Caler E."/>
            <person name="Hannick L.I."/>
            <person name="Bidwell S."/>
            <person name="Joardar V."/>
            <person name="Thiagarajan M."/>
            <person name="Amedeo P."/>
            <person name="Galinsky K.J."/>
            <person name="Schobel S."/>
            <person name="Inman J."/>
            <person name="Hostetler J."/>
            <person name="Miller J."/>
            <person name="Hammond M."/>
            <person name="Megy K."/>
            <person name="Lawson D."/>
            <person name="Kodira C."/>
            <person name="Sutton G."/>
            <person name="Meyer J."/>
            <person name="Hill C.A."/>
            <person name="Birren B."/>
            <person name="Nene V."/>
            <person name="Collins F."/>
            <person name="Alarcon-Chaidez F."/>
            <person name="Wikel S."/>
            <person name="Strausberg R."/>
        </authorList>
    </citation>
    <scope>NUCLEOTIDE SEQUENCE [LARGE SCALE GENOMIC DNA]</scope>
    <source>
        <strain evidence="3">Wikel</strain>
    </source>
</reference>
<dbReference type="Proteomes" id="UP000001555">
    <property type="component" value="Unassembled WGS sequence"/>
</dbReference>
<feature type="region of interest" description="Disordered" evidence="1">
    <location>
        <begin position="1"/>
        <end position="78"/>
    </location>
</feature>
<protein>
    <submittedName>
        <fullName evidence="2">Uncharacterized protein</fullName>
    </submittedName>
</protein>
<evidence type="ECO:0000313" key="2">
    <source>
        <dbReference type="EnsemblMetazoa" id="ISCW011666-PA"/>
    </source>
</evidence>
<evidence type="ECO:0000256" key="1">
    <source>
        <dbReference type="SAM" id="MobiDB-lite"/>
    </source>
</evidence>
<feature type="compositionally biased region" description="Polar residues" evidence="1">
    <location>
        <begin position="14"/>
        <end position="26"/>
    </location>
</feature>
<dbReference type="EnsemblMetazoa" id="ISCW011666-RA">
    <property type="protein sequence ID" value="ISCW011666-PA"/>
    <property type="gene ID" value="ISCW011666"/>
</dbReference>
<dbReference type="VEuPathDB" id="VectorBase:ISCI011666"/>
<proteinExistence type="predicted"/>
<feature type="compositionally biased region" description="Basic residues" evidence="1">
    <location>
        <begin position="55"/>
        <end position="66"/>
    </location>
</feature>
<sequence length="93" mass="10843">CAAPFPLPPASSSTNINTYRCTQQHQTKQRMKNKAQSHGGRRRHAQLKTIQSKQTKSKKKKRKVKKFREGDEPKDETKMALKTMRQNVRCKYV</sequence>
<dbReference type="EMBL" id="ABJB010710793">
    <property type="status" value="NOT_ANNOTATED_CDS"/>
    <property type="molecule type" value="Genomic_DNA"/>
</dbReference>
<reference evidence="2" key="2">
    <citation type="submission" date="2020-05" db="UniProtKB">
        <authorList>
            <consortium name="EnsemblMetazoa"/>
        </authorList>
    </citation>
    <scope>IDENTIFICATION</scope>
    <source>
        <strain evidence="2">wikel</strain>
    </source>
</reference>
<accession>A0A1S4LC44</accession>
<name>A0A1S4LC44_IXOSC</name>
<evidence type="ECO:0000313" key="3">
    <source>
        <dbReference type="Proteomes" id="UP000001555"/>
    </source>
</evidence>
<feature type="compositionally biased region" description="Basic and acidic residues" evidence="1">
    <location>
        <begin position="67"/>
        <end position="78"/>
    </location>
</feature>
<organism evidence="2 3">
    <name type="scientific">Ixodes scapularis</name>
    <name type="common">Black-legged tick</name>
    <name type="synonym">Deer tick</name>
    <dbReference type="NCBI Taxonomy" id="6945"/>
    <lineage>
        <taxon>Eukaryota</taxon>
        <taxon>Metazoa</taxon>
        <taxon>Ecdysozoa</taxon>
        <taxon>Arthropoda</taxon>
        <taxon>Chelicerata</taxon>
        <taxon>Arachnida</taxon>
        <taxon>Acari</taxon>
        <taxon>Parasitiformes</taxon>
        <taxon>Ixodida</taxon>
        <taxon>Ixodoidea</taxon>
        <taxon>Ixodidae</taxon>
        <taxon>Ixodinae</taxon>
        <taxon>Ixodes</taxon>
    </lineage>
</organism>
<dbReference type="AlphaFoldDB" id="A0A1S4LC44"/>
<dbReference type="VEuPathDB" id="VectorBase:ISCW011666"/>
<keyword evidence="3" id="KW-1185">Reference proteome</keyword>
<feature type="compositionally biased region" description="Basic residues" evidence="1">
    <location>
        <begin position="27"/>
        <end position="46"/>
    </location>
</feature>
<dbReference type="InParanoid" id="A0A1S4LC44"/>